<comment type="similarity">
    <text evidence="1">Belongs to the short-chain dehydrogenases/reductases (SDR) family.</text>
</comment>
<keyword evidence="2 3" id="KW-0560">Oxidoreductase</keyword>
<dbReference type="PANTHER" id="PTHR24321">
    <property type="entry name" value="DEHYDROGENASES, SHORT CHAIN"/>
    <property type="match status" value="1"/>
</dbReference>
<dbReference type="PANTHER" id="PTHR24321:SF8">
    <property type="entry name" value="ESTRADIOL 17-BETA-DEHYDROGENASE 8-RELATED"/>
    <property type="match status" value="1"/>
</dbReference>
<dbReference type="EMBL" id="JBHTBR010000002">
    <property type="protein sequence ID" value="MFC7290294.1"/>
    <property type="molecule type" value="Genomic_DNA"/>
</dbReference>
<dbReference type="InterPro" id="IPR036291">
    <property type="entry name" value="NAD(P)-bd_dom_sf"/>
</dbReference>
<dbReference type="PRINTS" id="PR00080">
    <property type="entry name" value="SDRFAMILY"/>
</dbReference>
<dbReference type="Proteomes" id="UP001596492">
    <property type="component" value="Unassembled WGS sequence"/>
</dbReference>
<gene>
    <name evidence="3" type="ORF">ACFQS8_01580</name>
</gene>
<dbReference type="InterPro" id="IPR002347">
    <property type="entry name" value="SDR_fam"/>
</dbReference>
<dbReference type="CDD" id="cd05233">
    <property type="entry name" value="SDR_c"/>
    <property type="match status" value="1"/>
</dbReference>
<dbReference type="PROSITE" id="PS00061">
    <property type="entry name" value="ADH_SHORT"/>
    <property type="match status" value="1"/>
</dbReference>
<dbReference type="Pfam" id="PF13561">
    <property type="entry name" value="adh_short_C2"/>
    <property type="match status" value="1"/>
</dbReference>
<dbReference type="InterPro" id="IPR020904">
    <property type="entry name" value="Sc_DH/Rdtase_CS"/>
</dbReference>
<name>A0ABW2IGT9_9PROT</name>
<dbReference type="SUPFAM" id="SSF51735">
    <property type="entry name" value="NAD(P)-binding Rossmann-fold domains"/>
    <property type="match status" value="1"/>
</dbReference>
<protein>
    <submittedName>
        <fullName evidence="3">SDR family NAD(P)-dependent oxidoreductase</fullName>
        <ecNumber evidence="3">1.1.1.-</ecNumber>
    </submittedName>
</protein>
<comment type="caution">
    <text evidence="3">The sequence shown here is derived from an EMBL/GenBank/DDBJ whole genome shotgun (WGS) entry which is preliminary data.</text>
</comment>
<dbReference type="EC" id="1.1.1.-" evidence="3"/>
<keyword evidence="4" id="KW-1185">Reference proteome</keyword>
<dbReference type="Gene3D" id="3.40.50.720">
    <property type="entry name" value="NAD(P)-binding Rossmann-like Domain"/>
    <property type="match status" value="1"/>
</dbReference>
<accession>A0ABW2IGT9</accession>
<organism evidence="3 4">
    <name type="scientific">Hirschia litorea</name>
    <dbReference type="NCBI Taxonomy" id="1199156"/>
    <lineage>
        <taxon>Bacteria</taxon>
        <taxon>Pseudomonadati</taxon>
        <taxon>Pseudomonadota</taxon>
        <taxon>Alphaproteobacteria</taxon>
        <taxon>Hyphomonadales</taxon>
        <taxon>Hyphomonadaceae</taxon>
        <taxon>Hirschia</taxon>
    </lineage>
</organism>
<sequence length="278" mass="29063">MASMKGKTAVITGSGRRAGLGEAIAIRLAKEGVNIVISDIGAPKDDATGAEHIGSTDEMEAIAADLRAMGVEVSTKVCDVRSLESVRELAQHAVDTHGSLDIWVNNAGIGYIMKPLLDVTEAEWRAVIDVNLTGAFFGVKAAAEVMTKQGKGGRIVNIASQAAKSGFPHAQAYTSSKHGLVGLVRSAAVELGGDKITVNNVCPNHVTTGLGAWQNEYFAKVTGAESVEAYMKAMAARIPMGRPGLPEDTANAVAWLCSDEAQYITAESMNVSGGEEPH</sequence>
<reference evidence="4" key="1">
    <citation type="journal article" date="2019" name="Int. J. Syst. Evol. Microbiol.">
        <title>The Global Catalogue of Microorganisms (GCM) 10K type strain sequencing project: providing services to taxonomists for standard genome sequencing and annotation.</title>
        <authorList>
            <consortium name="The Broad Institute Genomics Platform"/>
            <consortium name="The Broad Institute Genome Sequencing Center for Infectious Disease"/>
            <person name="Wu L."/>
            <person name="Ma J."/>
        </authorList>
    </citation>
    <scope>NUCLEOTIDE SEQUENCE [LARGE SCALE GENOMIC DNA]</scope>
    <source>
        <strain evidence="4">CCUG 51308</strain>
    </source>
</reference>
<dbReference type="RefSeq" id="WP_382165068.1">
    <property type="nucleotide sequence ID" value="NZ_JBHTBR010000002.1"/>
</dbReference>
<evidence type="ECO:0000313" key="4">
    <source>
        <dbReference type="Proteomes" id="UP001596492"/>
    </source>
</evidence>
<dbReference type="PRINTS" id="PR00081">
    <property type="entry name" value="GDHRDH"/>
</dbReference>
<evidence type="ECO:0000313" key="3">
    <source>
        <dbReference type="EMBL" id="MFC7290294.1"/>
    </source>
</evidence>
<evidence type="ECO:0000256" key="1">
    <source>
        <dbReference type="ARBA" id="ARBA00006484"/>
    </source>
</evidence>
<evidence type="ECO:0000256" key="2">
    <source>
        <dbReference type="ARBA" id="ARBA00023002"/>
    </source>
</evidence>
<dbReference type="GO" id="GO:0016491">
    <property type="term" value="F:oxidoreductase activity"/>
    <property type="evidence" value="ECO:0007669"/>
    <property type="project" value="UniProtKB-KW"/>
</dbReference>
<proteinExistence type="inferred from homology"/>